<dbReference type="Proteomes" id="UP000199623">
    <property type="component" value="Unassembled WGS sequence"/>
</dbReference>
<proteinExistence type="predicted"/>
<dbReference type="EMBL" id="FNCC01000011">
    <property type="protein sequence ID" value="SDG77041.1"/>
    <property type="molecule type" value="Genomic_DNA"/>
</dbReference>
<sequence>MISEFAATLGSSFPDCESMIATTAAMYAATGASADVDVKVMSETASEATLFSTYIGSGKCGTIHLTSTNDGWILTEQSEGCAR</sequence>
<keyword evidence="2" id="KW-1185">Reference proteome</keyword>
<evidence type="ECO:0000313" key="2">
    <source>
        <dbReference type="Proteomes" id="UP000199623"/>
    </source>
</evidence>
<organism evidence="1 2">
    <name type="scientific">Lentzea fradiae</name>
    <dbReference type="NCBI Taxonomy" id="200378"/>
    <lineage>
        <taxon>Bacteria</taxon>
        <taxon>Bacillati</taxon>
        <taxon>Actinomycetota</taxon>
        <taxon>Actinomycetes</taxon>
        <taxon>Pseudonocardiales</taxon>
        <taxon>Pseudonocardiaceae</taxon>
        <taxon>Lentzea</taxon>
    </lineage>
</organism>
<evidence type="ECO:0000313" key="1">
    <source>
        <dbReference type="EMBL" id="SDG77041.1"/>
    </source>
</evidence>
<protein>
    <submittedName>
        <fullName evidence="1">Uncharacterized protein</fullName>
    </submittedName>
</protein>
<gene>
    <name evidence="1" type="ORF">SAMN05216553_111148</name>
</gene>
<name>A0A1G7WYT2_9PSEU</name>
<dbReference type="AlphaFoldDB" id="A0A1G7WYT2"/>
<reference evidence="2" key="1">
    <citation type="submission" date="2016-10" db="EMBL/GenBank/DDBJ databases">
        <authorList>
            <person name="Varghese N."/>
            <person name="Submissions S."/>
        </authorList>
    </citation>
    <scope>NUCLEOTIDE SEQUENCE [LARGE SCALE GENOMIC DNA]</scope>
    <source>
        <strain evidence="2">CGMCC 4.3506</strain>
    </source>
</reference>
<accession>A0A1G7WYT2</accession>